<keyword evidence="3" id="KW-1185">Reference proteome</keyword>
<reference evidence="2 3" key="1">
    <citation type="journal article" date="2020" name="Nat. Food">
        <title>A phased Vanilla planifolia genome enables genetic improvement of flavour and production.</title>
        <authorList>
            <person name="Hasing T."/>
            <person name="Tang H."/>
            <person name="Brym M."/>
            <person name="Khazi F."/>
            <person name="Huang T."/>
            <person name="Chambers A.H."/>
        </authorList>
    </citation>
    <scope>NUCLEOTIDE SEQUENCE [LARGE SCALE GENOMIC DNA]</scope>
    <source>
        <tissue evidence="2">Leaf</tissue>
    </source>
</reference>
<feature type="compositionally biased region" description="Basic and acidic residues" evidence="1">
    <location>
        <begin position="11"/>
        <end position="26"/>
    </location>
</feature>
<dbReference type="Proteomes" id="UP000636800">
    <property type="component" value="Chromosome 6"/>
</dbReference>
<proteinExistence type="predicted"/>
<comment type="caution">
    <text evidence="2">The sequence shown here is derived from an EMBL/GenBank/DDBJ whole genome shotgun (WGS) entry which is preliminary data.</text>
</comment>
<dbReference type="EMBL" id="JADCNL010000006">
    <property type="protein sequence ID" value="KAG0476273.1"/>
    <property type="molecule type" value="Genomic_DNA"/>
</dbReference>
<name>A0A835UWC6_VANPL</name>
<evidence type="ECO:0000313" key="3">
    <source>
        <dbReference type="Proteomes" id="UP000636800"/>
    </source>
</evidence>
<dbReference type="OrthoDB" id="1055148at2759"/>
<sequence length="51" mass="6256">MYDWSRAKRKPIAEEGREKTRLERNTSHVNNRQRIARDRPFLLYPVELVRC</sequence>
<accession>A0A835UWC6</accession>
<dbReference type="AlphaFoldDB" id="A0A835UWC6"/>
<feature type="region of interest" description="Disordered" evidence="1">
    <location>
        <begin position="1"/>
        <end position="31"/>
    </location>
</feature>
<evidence type="ECO:0000256" key="1">
    <source>
        <dbReference type="SAM" id="MobiDB-lite"/>
    </source>
</evidence>
<organism evidence="2 3">
    <name type="scientific">Vanilla planifolia</name>
    <name type="common">Vanilla</name>
    <dbReference type="NCBI Taxonomy" id="51239"/>
    <lineage>
        <taxon>Eukaryota</taxon>
        <taxon>Viridiplantae</taxon>
        <taxon>Streptophyta</taxon>
        <taxon>Embryophyta</taxon>
        <taxon>Tracheophyta</taxon>
        <taxon>Spermatophyta</taxon>
        <taxon>Magnoliopsida</taxon>
        <taxon>Liliopsida</taxon>
        <taxon>Asparagales</taxon>
        <taxon>Orchidaceae</taxon>
        <taxon>Vanilloideae</taxon>
        <taxon>Vanilleae</taxon>
        <taxon>Vanilla</taxon>
    </lineage>
</organism>
<evidence type="ECO:0000313" key="2">
    <source>
        <dbReference type="EMBL" id="KAG0476273.1"/>
    </source>
</evidence>
<gene>
    <name evidence="2" type="ORF">HPP92_013114</name>
</gene>
<protein>
    <submittedName>
        <fullName evidence="2">Uncharacterized protein</fullName>
    </submittedName>
</protein>